<keyword evidence="4" id="KW-0735">Signal-anchor</keyword>
<comment type="caution">
    <text evidence="7">The sequence shown here is derived from an EMBL/GenBank/DDBJ whole genome shotgun (WGS) entry which is preliminary data.</text>
</comment>
<organism evidence="7 8">
    <name type="scientific">Cannabis sativa</name>
    <name type="common">Hemp</name>
    <name type="synonym">Marijuana</name>
    <dbReference type="NCBI Taxonomy" id="3483"/>
    <lineage>
        <taxon>Eukaryota</taxon>
        <taxon>Viridiplantae</taxon>
        <taxon>Streptophyta</taxon>
        <taxon>Embryophyta</taxon>
        <taxon>Tracheophyta</taxon>
        <taxon>Spermatophyta</taxon>
        <taxon>Magnoliopsida</taxon>
        <taxon>eudicotyledons</taxon>
        <taxon>Gunneridae</taxon>
        <taxon>Pentapetalae</taxon>
        <taxon>rosids</taxon>
        <taxon>fabids</taxon>
        <taxon>Rosales</taxon>
        <taxon>Cannabaceae</taxon>
        <taxon>Cannabis</taxon>
    </lineage>
</organism>
<evidence type="ECO:0000259" key="6">
    <source>
        <dbReference type="Pfam" id="PF03016"/>
    </source>
</evidence>
<accession>A0A7J6FFD1</accession>
<dbReference type="GO" id="GO:0000139">
    <property type="term" value="C:Golgi membrane"/>
    <property type="evidence" value="ECO:0007669"/>
    <property type="project" value="UniProtKB-SubCell"/>
</dbReference>
<dbReference type="InterPro" id="IPR004263">
    <property type="entry name" value="Exostosin"/>
</dbReference>
<dbReference type="PANTHER" id="PTHR11062">
    <property type="entry name" value="EXOSTOSIN HEPARAN SULFATE GLYCOSYLTRANSFERASE -RELATED"/>
    <property type="match status" value="1"/>
</dbReference>
<comment type="subcellular location">
    <subcellularLocation>
        <location evidence="1">Golgi apparatus membrane</location>
        <topology evidence="1">Single-pass type II membrane protein</topology>
    </subcellularLocation>
</comment>
<keyword evidence="5" id="KW-0333">Golgi apparatus</keyword>
<dbReference type="Pfam" id="PF03016">
    <property type="entry name" value="Exostosin_GT47"/>
    <property type="match status" value="1"/>
</dbReference>
<gene>
    <name evidence="7" type="ORF">F8388_019573</name>
</gene>
<dbReference type="PANTHER" id="PTHR11062:SF267">
    <property type="entry name" value="EXOSTOSIN FAMILY PROTEIN"/>
    <property type="match status" value="1"/>
</dbReference>
<feature type="domain" description="Exostosin GT47" evidence="6">
    <location>
        <begin position="176"/>
        <end position="460"/>
    </location>
</feature>
<proteinExistence type="inferred from homology"/>
<dbReference type="GO" id="GO:0016757">
    <property type="term" value="F:glycosyltransferase activity"/>
    <property type="evidence" value="ECO:0007669"/>
    <property type="project" value="UniProtKB-KW"/>
</dbReference>
<keyword evidence="3" id="KW-0808">Transferase</keyword>
<evidence type="ECO:0000256" key="2">
    <source>
        <dbReference type="ARBA" id="ARBA00010271"/>
    </source>
</evidence>
<keyword evidence="3" id="KW-0328">Glycosyltransferase</keyword>
<sequence>MAFAFKFSSPYLLSSSVFFCLLLLIYFSPFNQRTRFSTLNNPSSSSSSNSVVSEKNDTVLDATAPVLGELNRQGYHDDHEFPISPALAPENINIIQRKRNYSSVHKIEDELARARAAIRKAILTNNCTSDKHENYIPTGDIYRNSYAFHQLSPSFALLLSTCVLVLCRSHIEMVKRFKIWAYKEGDMPLFHMGPMVNIYSIEGQFMDEMDASGLSPFLARHPDEAHAFYVPISVKSMADFLYERPRPYLFHGRMVRVFTDYINVVAKRYPYWNRSHGADHFMVSCHDWAPEIIRDDPKYFNNFIRVLCNANVSEGFQPMRDVSLPEYNLPMNHKLGPPPLGQSPTNRKILAFFAGGAHGDIRKYLFEHWKDKDDEIQVHEYLPKGQNYNEIMGRTKFCLCPSGSEVASPRVVEAMYEGCVPVLISYNYSLPFGEVLDWTKFSIQISPKRIPELKKILKAIPHSKFLKLQKKVLQVKRHFELNRPAKPYDAFHMVLHSLWLRRLNIRLPH</sequence>
<keyword evidence="4" id="KW-0812">Transmembrane</keyword>
<evidence type="ECO:0000313" key="8">
    <source>
        <dbReference type="Proteomes" id="UP000525078"/>
    </source>
</evidence>
<dbReference type="AlphaFoldDB" id="A0A7J6FFD1"/>
<evidence type="ECO:0000256" key="3">
    <source>
        <dbReference type="ARBA" id="ARBA00022676"/>
    </source>
</evidence>
<dbReference type="Proteomes" id="UP000525078">
    <property type="component" value="Unassembled WGS sequence"/>
</dbReference>
<dbReference type="CDD" id="cd01635">
    <property type="entry name" value="Glycosyltransferase_GTB-type"/>
    <property type="match status" value="1"/>
</dbReference>
<evidence type="ECO:0000313" key="7">
    <source>
        <dbReference type="EMBL" id="KAF4369348.1"/>
    </source>
</evidence>
<dbReference type="EMBL" id="JAATIP010000128">
    <property type="protein sequence ID" value="KAF4369348.1"/>
    <property type="molecule type" value="Genomic_DNA"/>
</dbReference>
<evidence type="ECO:0000256" key="4">
    <source>
        <dbReference type="ARBA" id="ARBA00022968"/>
    </source>
</evidence>
<dbReference type="InterPro" id="IPR040911">
    <property type="entry name" value="Exostosin_GT47"/>
</dbReference>
<reference evidence="7 8" key="1">
    <citation type="journal article" date="2020" name="bioRxiv">
        <title>Sequence and annotation of 42 cannabis genomes reveals extensive copy number variation in cannabinoid synthesis and pathogen resistance genes.</title>
        <authorList>
            <person name="Mckernan K.J."/>
            <person name="Helbert Y."/>
            <person name="Kane L.T."/>
            <person name="Ebling H."/>
            <person name="Zhang L."/>
            <person name="Liu B."/>
            <person name="Eaton Z."/>
            <person name="Mclaughlin S."/>
            <person name="Kingan S."/>
            <person name="Baybayan P."/>
            <person name="Concepcion G."/>
            <person name="Jordan M."/>
            <person name="Riva A."/>
            <person name="Barbazuk W."/>
            <person name="Harkins T."/>
        </authorList>
    </citation>
    <scope>NUCLEOTIDE SEQUENCE [LARGE SCALE GENOMIC DNA]</scope>
    <source>
        <strain evidence="8">cv. Jamaican Lion 4</strain>
        <tissue evidence="7">Leaf</tissue>
    </source>
</reference>
<evidence type="ECO:0000256" key="5">
    <source>
        <dbReference type="ARBA" id="ARBA00023034"/>
    </source>
</evidence>
<evidence type="ECO:0000256" key="1">
    <source>
        <dbReference type="ARBA" id="ARBA00004323"/>
    </source>
</evidence>
<name>A0A7J6FFD1_CANSA</name>
<comment type="similarity">
    <text evidence="2">Belongs to the glycosyltransferase 47 family.</text>
</comment>
<protein>
    <recommendedName>
        <fullName evidence="6">Exostosin GT47 domain-containing protein</fullName>
    </recommendedName>
</protein>